<dbReference type="InterPro" id="IPR009061">
    <property type="entry name" value="DNA-bd_dom_put_sf"/>
</dbReference>
<dbReference type="GO" id="GO:0003677">
    <property type="term" value="F:DNA binding"/>
    <property type="evidence" value="ECO:0007669"/>
    <property type="project" value="UniProtKB-KW"/>
</dbReference>
<dbReference type="Gene3D" id="1.10.1660.10">
    <property type="match status" value="1"/>
</dbReference>
<keyword evidence="4" id="KW-1185">Reference proteome</keyword>
<reference evidence="3 4" key="2">
    <citation type="submission" date="2008-11" db="EMBL/GenBank/DDBJ databases">
        <authorList>
            <person name="Fulton L."/>
            <person name="Clifton S."/>
            <person name="Fulton B."/>
            <person name="Xu J."/>
            <person name="Minx P."/>
            <person name="Pepin K.H."/>
            <person name="Johnson M."/>
            <person name="Bhonagiri V."/>
            <person name="Nash W.E."/>
            <person name="Mardis E.R."/>
            <person name="Wilson R.K."/>
        </authorList>
    </citation>
    <scope>NUCLEOTIDE SEQUENCE [LARGE SCALE GENOMIC DNA]</scope>
    <source>
        <strain evidence="3 4">ATCC 43243</strain>
    </source>
</reference>
<evidence type="ECO:0000259" key="2">
    <source>
        <dbReference type="PROSITE" id="PS50937"/>
    </source>
</evidence>
<evidence type="ECO:0000313" key="3">
    <source>
        <dbReference type="EMBL" id="EEC58268.1"/>
    </source>
</evidence>
<dbReference type="Proteomes" id="UP000003136">
    <property type="component" value="Unassembled WGS sequence"/>
</dbReference>
<dbReference type="EMBL" id="ABVQ01000035">
    <property type="protein sequence ID" value="EEC58268.1"/>
    <property type="molecule type" value="Genomic_DNA"/>
</dbReference>
<organism evidence="3 4">
    <name type="scientific">[Bacteroides] pectinophilus ATCC 43243</name>
    <dbReference type="NCBI Taxonomy" id="483218"/>
    <lineage>
        <taxon>Bacteria</taxon>
        <taxon>Bacillati</taxon>
        <taxon>Bacillota</taxon>
        <taxon>Clostridia</taxon>
        <taxon>Eubacteriales</taxon>
    </lineage>
</organism>
<dbReference type="PANTHER" id="PTHR30204">
    <property type="entry name" value="REDOX-CYCLING DRUG-SENSING TRANSCRIPTIONAL ACTIVATOR SOXR"/>
    <property type="match status" value="1"/>
</dbReference>
<dbReference type="SMART" id="SM00422">
    <property type="entry name" value="HTH_MERR"/>
    <property type="match status" value="1"/>
</dbReference>
<dbReference type="HOGENOM" id="CLU_060077_8_0_9"/>
<name>B7ARE6_9FIRM</name>
<dbReference type="PROSITE" id="PS50937">
    <property type="entry name" value="HTH_MERR_2"/>
    <property type="match status" value="1"/>
</dbReference>
<dbReference type="SUPFAM" id="SSF46955">
    <property type="entry name" value="Putative DNA-binding domain"/>
    <property type="match status" value="1"/>
</dbReference>
<gene>
    <name evidence="3" type="ORF">BACPEC_01256</name>
</gene>
<keyword evidence="1" id="KW-0238">DNA-binding</keyword>
<sequence>MYTIGQVSAMFGLPVSTLRYYDKEGFFPNLERKGNIRYFSDNELEALRIIECLKKSGLEIKDIKQFFSWYLKAAPAMKKGKHYLKPENQLLKLKSRSFKKTLSLLKFKCWYYKTATKDGNEDAINAMLPDKLPKNIQELYDKWRGCR</sequence>
<feature type="domain" description="HTH merR-type" evidence="2">
    <location>
        <begin position="1"/>
        <end position="69"/>
    </location>
</feature>
<dbReference type="PANTHER" id="PTHR30204:SF82">
    <property type="entry name" value="TRANSCRIPTIONAL REGULATOR, MERR FAMILY"/>
    <property type="match status" value="1"/>
</dbReference>
<reference evidence="3 4" key="1">
    <citation type="submission" date="2008-11" db="EMBL/GenBank/DDBJ databases">
        <title>Draft genome sequence of Bacteroides pectinophilus (ATCC 43243).</title>
        <authorList>
            <person name="Sudarsanam P."/>
            <person name="Ley R."/>
            <person name="Guruge J."/>
            <person name="Turnbaugh P.J."/>
            <person name="Mahowald M."/>
            <person name="Liep D."/>
            <person name="Gordon J."/>
        </authorList>
    </citation>
    <scope>NUCLEOTIDE SEQUENCE [LARGE SCALE GENOMIC DNA]</scope>
    <source>
        <strain evidence="3 4">ATCC 43243</strain>
    </source>
</reference>
<protein>
    <recommendedName>
        <fullName evidence="2">HTH merR-type domain-containing protein</fullName>
    </recommendedName>
</protein>
<dbReference type="eggNOG" id="COG0789">
    <property type="taxonomic scope" value="Bacteria"/>
</dbReference>
<dbReference type="AlphaFoldDB" id="B7ARE6"/>
<dbReference type="CDD" id="cd01109">
    <property type="entry name" value="HTH_YyaN"/>
    <property type="match status" value="1"/>
</dbReference>
<accession>B7ARE6</accession>
<dbReference type="STRING" id="483218.BACPEC_01256"/>
<dbReference type="InterPro" id="IPR047057">
    <property type="entry name" value="MerR_fam"/>
</dbReference>
<proteinExistence type="predicted"/>
<dbReference type="GO" id="GO:0003700">
    <property type="term" value="F:DNA-binding transcription factor activity"/>
    <property type="evidence" value="ECO:0007669"/>
    <property type="project" value="InterPro"/>
</dbReference>
<evidence type="ECO:0000313" key="4">
    <source>
        <dbReference type="Proteomes" id="UP000003136"/>
    </source>
</evidence>
<evidence type="ECO:0000256" key="1">
    <source>
        <dbReference type="ARBA" id="ARBA00023125"/>
    </source>
</evidence>
<dbReference type="InterPro" id="IPR000551">
    <property type="entry name" value="MerR-type_HTH_dom"/>
</dbReference>
<dbReference type="Pfam" id="PF13411">
    <property type="entry name" value="MerR_1"/>
    <property type="match status" value="1"/>
</dbReference>